<proteinExistence type="predicted"/>
<dbReference type="Proteomes" id="UP000672526">
    <property type="component" value="Unassembled WGS sequence"/>
</dbReference>
<gene>
    <name evidence="3" type="ORF">R69888_06036</name>
</gene>
<dbReference type="RefSeq" id="WP_211615927.1">
    <property type="nucleotide sequence ID" value="NZ_CAJNBK010000028.1"/>
</dbReference>
<dbReference type="InterPro" id="IPR037040">
    <property type="entry name" value="CNF_Rho-act_sf"/>
</dbReference>
<dbReference type="Pfam" id="PF05785">
    <property type="entry name" value="CNF1"/>
    <property type="match status" value="1"/>
</dbReference>
<evidence type="ECO:0000313" key="3">
    <source>
        <dbReference type="EMBL" id="CAE6819534.1"/>
    </source>
</evidence>
<feature type="region of interest" description="Disordered" evidence="1">
    <location>
        <begin position="1"/>
        <end position="41"/>
    </location>
</feature>
<evidence type="ECO:0000259" key="2">
    <source>
        <dbReference type="Pfam" id="PF05785"/>
    </source>
</evidence>
<dbReference type="InterPro" id="IPR011324">
    <property type="entry name" value="Cytotoxic_necrot_fac-like_cat"/>
</dbReference>
<dbReference type="InterPro" id="IPR008430">
    <property type="entry name" value="CNF_Rho-act"/>
</dbReference>
<dbReference type="CDD" id="cd16834">
    <property type="entry name" value="CNF1-like"/>
    <property type="match status" value="1"/>
</dbReference>
<accession>A0ABN7MQB5</accession>
<feature type="region of interest" description="Disordered" evidence="1">
    <location>
        <begin position="101"/>
        <end position="140"/>
    </location>
</feature>
<feature type="compositionally biased region" description="Polar residues" evidence="1">
    <location>
        <begin position="15"/>
        <end position="38"/>
    </location>
</feature>
<evidence type="ECO:0000256" key="1">
    <source>
        <dbReference type="SAM" id="MobiDB-lite"/>
    </source>
</evidence>
<keyword evidence="4" id="KW-1185">Reference proteome</keyword>
<name>A0ABN7MQB5_9BURK</name>
<protein>
    <recommendedName>
        <fullName evidence="2">Cytotoxic necrotizing factor Rho-activating domain-containing protein</fullName>
    </recommendedName>
</protein>
<dbReference type="Gene3D" id="3.60.100.10">
    <property type="entry name" value="Cytotoxic necrotizing factor, Rho-activating domain"/>
    <property type="match status" value="1"/>
</dbReference>
<dbReference type="SUPFAM" id="SSF64438">
    <property type="entry name" value="CNF1/YfiH-like putative cysteine hydrolases"/>
    <property type="match status" value="1"/>
</dbReference>
<dbReference type="EMBL" id="CAJNBK010000028">
    <property type="protein sequence ID" value="CAE6819534.1"/>
    <property type="molecule type" value="Genomic_DNA"/>
</dbReference>
<feature type="region of interest" description="Disordered" evidence="1">
    <location>
        <begin position="252"/>
        <end position="361"/>
    </location>
</feature>
<reference evidence="3 4" key="1">
    <citation type="submission" date="2021-02" db="EMBL/GenBank/DDBJ databases">
        <authorList>
            <person name="Vanwijnsberghe S."/>
        </authorList>
    </citation>
    <scope>NUCLEOTIDE SEQUENCE [LARGE SCALE GENOMIC DNA]</scope>
    <source>
        <strain evidence="3 4">LMG 31837</strain>
    </source>
</reference>
<sequence length="697" mass="76148">MRVNSQYVSGYDQGASASTDNRSDQTHAGSAAPQTQDASIPIKPLQNRLSLPIVDPDVVWTRLQGFENHVHEIEQRQREGGTLSDVDRSALAAYDELRSDPLFPRKANGGEPTAMRRVSDNPSGTETTTPGPTTKKEDGPRVQYIGGIQIKRDYTFEEGANIFVDALRKPFSSFARSATDTYLKMNEGRPISGEEGQEIDRYVQFIDAAYSMAPQGRVMVVTGSTLDVIKNAGLGKPLTPETMVDAMQSATNVRDPMSGNNPSRSRQTNAPTRNFNPPTRFDDGRIAYPLSPTRPPRLPKEPQTSGASGTRGPHERQPSAEPSSGGNPDPRWRTQGTTGAIPRRPLEPPTGTQPTKGVGGVVRKALSRLRKTSVSNGHVERLIGKGPFNVEPPANSAEEGRRIHEFPVNFDFYRKDGEGGMTYGIDTRQAQSAKDLRSHVRQDVLTVGNGSQVTSEESHSKVRLGEHWGPSRKRLSKDVSVIELANGRNGVGAIRIPYENLKPGQTVVVTGGSLSGCTMMFASDTGHFYAYHAGTYGEGNERWTTSHDGANAIRYASNRLKTETSVDTHNYEGNNNDLVHVGNKYPFSVIVYNGKYEVPAASGNFLKPSDPQPVDARITEYQGAINHGTYAFDYHISNQEVGQLGTAEAVIRKDKQGVVTVRVLAEKGEVELPGPKSRQGGEYTYTEAKTYEYKPGE</sequence>
<organism evidence="3 4">
    <name type="scientific">Paraburkholderia haematera</name>
    <dbReference type="NCBI Taxonomy" id="2793077"/>
    <lineage>
        <taxon>Bacteria</taxon>
        <taxon>Pseudomonadati</taxon>
        <taxon>Pseudomonadota</taxon>
        <taxon>Betaproteobacteria</taxon>
        <taxon>Burkholderiales</taxon>
        <taxon>Burkholderiaceae</taxon>
        <taxon>Paraburkholderia</taxon>
    </lineage>
</organism>
<feature type="compositionally biased region" description="Low complexity" evidence="1">
    <location>
        <begin position="124"/>
        <end position="133"/>
    </location>
</feature>
<comment type="caution">
    <text evidence="3">The sequence shown here is derived from an EMBL/GenBank/DDBJ whole genome shotgun (WGS) entry which is preliminary data.</text>
</comment>
<feature type="domain" description="Cytotoxic necrotizing factor Rho-activating" evidence="2">
    <location>
        <begin position="450"/>
        <end position="666"/>
    </location>
</feature>
<feature type="compositionally biased region" description="Polar residues" evidence="1">
    <location>
        <begin position="252"/>
        <end position="277"/>
    </location>
</feature>
<evidence type="ECO:0000313" key="4">
    <source>
        <dbReference type="Proteomes" id="UP000672526"/>
    </source>
</evidence>